<dbReference type="PROSITE" id="PS00379">
    <property type="entry name" value="CDP_ALCOHOL_P_TRANSF"/>
    <property type="match status" value="1"/>
</dbReference>
<dbReference type="Proteomes" id="UP000310189">
    <property type="component" value="Unassembled WGS sequence"/>
</dbReference>
<dbReference type="GO" id="GO:0004142">
    <property type="term" value="F:diacylglycerol cholinephosphotransferase activity"/>
    <property type="evidence" value="ECO:0007669"/>
    <property type="project" value="UniProtKB-EC"/>
</dbReference>
<comment type="subcellular location">
    <subcellularLocation>
        <location evidence="2">Endomembrane system</location>
        <topology evidence="2">Multi-pass membrane protein</topology>
    </subcellularLocation>
</comment>
<accession>A0A4T0FNU2</accession>
<evidence type="ECO:0000256" key="1">
    <source>
        <dbReference type="ARBA" id="ARBA00001946"/>
    </source>
</evidence>
<comment type="caution">
    <text evidence="13">The sequence shown here is derived from an EMBL/GenBank/DDBJ whole genome shotgun (WGS) entry which is preliminary data.</text>
</comment>
<evidence type="ECO:0000256" key="6">
    <source>
        <dbReference type="ARBA" id="ARBA00022989"/>
    </source>
</evidence>
<dbReference type="GO" id="GO:0012505">
    <property type="term" value="C:endomembrane system"/>
    <property type="evidence" value="ECO:0007669"/>
    <property type="project" value="UniProtKB-SubCell"/>
</dbReference>
<feature type="transmembrane region" description="Helical" evidence="12">
    <location>
        <begin position="258"/>
        <end position="277"/>
    </location>
</feature>
<dbReference type="Pfam" id="PF01066">
    <property type="entry name" value="CDP-OH_P_transf"/>
    <property type="match status" value="1"/>
</dbReference>
<dbReference type="AlphaFoldDB" id="A0A4T0FNU2"/>
<feature type="transmembrane region" description="Helical" evidence="12">
    <location>
        <begin position="186"/>
        <end position="206"/>
    </location>
</feature>
<evidence type="ECO:0000256" key="5">
    <source>
        <dbReference type="ARBA" id="ARBA00022692"/>
    </source>
</evidence>
<comment type="pathway">
    <text evidence="8">Phospholipid metabolism; phosphatidylcholine biosynthesis; phosphatidylcholine from phosphocholine: step 2/2.</text>
</comment>
<sequence length="403" mass="44888">MKSAIPDTHRVNLHSYRYSGIDHSLLSRYILNPYWNKLVTFFPQYIAPNAITFSGLLIILFNVATLLYYDGNLECSTNSASCPPNWLYFTWAIGLFVYQSLDAIDGKQARRTGMAGPLGELFDHGCDALNTTLEVILSAAALNIGRGWWLILSQIATLANFYLSTWEEYHTGTLYLSVFSGPVEGIIIIVGLYTVTGIYGPHIWTISLESYIGVNLQINEVFMGLAGVGLLANVYTAYSNVNQKRKARPDYKESSSPLWGLIPFIYQTAVNLLWACGPSSIIFSKGEHVTALLVFLIQWGLQFSHLVGLIILGHVAKIDFPKYLPSMLLSLLVAVDSHLPSSFLHSNPTNATNTLYAITLVNGIIWAQFAFFTVSDICEYLGIKCFKVLKRDDSGRWVKPKSL</sequence>
<comment type="catalytic activity">
    <reaction evidence="10">
        <text>CDP-N,N-dimethylethanolamine + a 1,2-diacyl-sn-glycerol = a 1,2-diacyl-sn-glycero-3-phospho-N,N-dimethylethanolamine + CMP + H(+)</text>
        <dbReference type="Rhea" id="RHEA:33775"/>
        <dbReference type="ChEBI" id="CHEBI:15378"/>
        <dbReference type="ChEBI" id="CHEBI:17815"/>
        <dbReference type="ChEBI" id="CHEBI:60377"/>
        <dbReference type="ChEBI" id="CHEBI:64572"/>
        <dbReference type="ChEBI" id="CHEBI:65117"/>
    </reaction>
    <physiologicalReaction direction="left-to-right" evidence="10">
        <dbReference type="Rhea" id="RHEA:33776"/>
    </physiologicalReaction>
</comment>
<dbReference type="InterPro" id="IPR000462">
    <property type="entry name" value="CDP-OH_P_trans"/>
</dbReference>
<feature type="transmembrane region" description="Helical" evidence="12">
    <location>
        <begin position="86"/>
        <end position="104"/>
    </location>
</feature>
<evidence type="ECO:0000256" key="10">
    <source>
        <dbReference type="ARBA" id="ARBA00051857"/>
    </source>
</evidence>
<evidence type="ECO:0000256" key="2">
    <source>
        <dbReference type="ARBA" id="ARBA00004127"/>
    </source>
</evidence>
<dbReference type="EC" id="2.7.8.2" evidence="9"/>
<dbReference type="FunFam" id="1.20.120.1760:FF:000012">
    <property type="entry name" value="sn-1,2-diacylglycerol cholinephosphotransferase"/>
    <property type="match status" value="1"/>
</dbReference>
<reference evidence="13 14" key="1">
    <citation type="submission" date="2019-03" db="EMBL/GenBank/DDBJ databases">
        <title>Sequencing 23 genomes of Wallemia ichthyophaga.</title>
        <authorList>
            <person name="Gostincar C."/>
        </authorList>
    </citation>
    <scope>NUCLEOTIDE SEQUENCE [LARGE SCALE GENOMIC DNA]</scope>
    <source>
        <strain evidence="13 14">EXF-5753</strain>
    </source>
</reference>
<protein>
    <recommendedName>
        <fullName evidence="9">diacylglycerol cholinephosphotransferase</fullName>
        <ecNumber evidence="9">2.7.8.2</ecNumber>
    </recommendedName>
</protein>
<keyword evidence="6 12" id="KW-1133">Transmembrane helix</keyword>
<name>A0A4T0FNU2_9BASI</name>
<keyword evidence="14" id="KW-1185">Reference proteome</keyword>
<keyword evidence="4 11" id="KW-0808">Transferase</keyword>
<dbReference type="OrthoDB" id="196717at2759"/>
<evidence type="ECO:0000256" key="8">
    <source>
        <dbReference type="ARBA" id="ARBA00037890"/>
    </source>
</evidence>
<dbReference type="EMBL" id="SPNW01000022">
    <property type="protein sequence ID" value="TIA90069.1"/>
    <property type="molecule type" value="Genomic_DNA"/>
</dbReference>
<feature type="transmembrane region" description="Helical" evidence="12">
    <location>
        <begin position="355"/>
        <end position="374"/>
    </location>
</feature>
<evidence type="ECO:0000256" key="12">
    <source>
        <dbReference type="SAM" id="Phobius"/>
    </source>
</evidence>
<proteinExistence type="inferred from homology"/>
<evidence type="ECO:0000313" key="13">
    <source>
        <dbReference type="EMBL" id="TIA90069.1"/>
    </source>
</evidence>
<dbReference type="Gene3D" id="1.20.120.1760">
    <property type="match status" value="1"/>
</dbReference>
<dbReference type="PIRSF" id="PIRSF015665">
    <property type="entry name" value="CHOPT"/>
    <property type="match status" value="1"/>
</dbReference>
<keyword evidence="5 12" id="KW-0812">Transmembrane</keyword>
<evidence type="ECO:0000256" key="11">
    <source>
        <dbReference type="RuleBase" id="RU003750"/>
    </source>
</evidence>
<comment type="cofactor">
    <cofactor evidence="1">
        <name>Mg(2+)</name>
        <dbReference type="ChEBI" id="CHEBI:18420"/>
    </cofactor>
</comment>
<dbReference type="InterPro" id="IPR043130">
    <property type="entry name" value="CDP-OH_PTrfase_TM_dom"/>
</dbReference>
<dbReference type="GO" id="GO:0016020">
    <property type="term" value="C:membrane"/>
    <property type="evidence" value="ECO:0007669"/>
    <property type="project" value="InterPro"/>
</dbReference>
<dbReference type="PANTHER" id="PTHR10414:SF37">
    <property type="entry name" value="BB IN A BOXCAR, ISOFORM C"/>
    <property type="match status" value="1"/>
</dbReference>
<dbReference type="PANTHER" id="PTHR10414">
    <property type="entry name" value="ETHANOLAMINEPHOSPHOTRANSFERASE"/>
    <property type="match status" value="1"/>
</dbReference>
<feature type="transmembrane region" description="Helical" evidence="12">
    <location>
        <begin position="147"/>
        <end position="166"/>
    </location>
</feature>
<dbReference type="InterPro" id="IPR048254">
    <property type="entry name" value="CDP_ALCOHOL_P_TRANSF_CS"/>
</dbReference>
<organism evidence="13 14">
    <name type="scientific">Wallemia hederae</name>
    <dbReference type="NCBI Taxonomy" id="1540922"/>
    <lineage>
        <taxon>Eukaryota</taxon>
        <taxon>Fungi</taxon>
        <taxon>Dikarya</taxon>
        <taxon>Basidiomycota</taxon>
        <taxon>Wallemiomycotina</taxon>
        <taxon>Wallemiomycetes</taxon>
        <taxon>Wallemiales</taxon>
        <taxon>Wallemiaceae</taxon>
        <taxon>Wallemia</taxon>
    </lineage>
</organism>
<feature type="transmembrane region" description="Helical" evidence="12">
    <location>
        <begin position="45"/>
        <end position="66"/>
    </location>
</feature>
<comment type="similarity">
    <text evidence="3 11">Belongs to the CDP-alcohol phosphatidyltransferase class-I family.</text>
</comment>
<evidence type="ECO:0000313" key="14">
    <source>
        <dbReference type="Proteomes" id="UP000310189"/>
    </source>
</evidence>
<feature type="transmembrane region" description="Helical" evidence="12">
    <location>
        <begin position="218"/>
        <end position="238"/>
    </location>
</feature>
<evidence type="ECO:0000256" key="9">
    <source>
        <dbReference type="ARBA" id="ARBA00038987"/>
    </source>
</evidence>
<evidence type="ECO:0000256" key="7">
    <source>
        <dbReference type="ARBA" id="ARBA00023136"/>
    </source>
</evidence>
<keyword evidence="7 12" id="KW-0472">Membrane</keyword>
<evidence type="ECO:0000256" key="3">
    <source>
        <dbReference type="ARBA" id="ARBA00010441"/>
    </source>
</evidence>
<feature type="transmembrane region" description="Helical" evidence="12">
    <location>
        <begin position="289"/>
        <end position="311"/>
    </location>
</feature>
<dbReference type="InterPro" id="IPR014472">
    <property type="entry name" value="CHOPT"/>
</dbReference>
<evidence type="ECO:0000256" key="4">
    <source>
        <dbReference type="ARBA" id="ARBA00022679"/>
    </source>
</evidence>
<gene>
    <name evidence="13" type="ORF">E3P99_01782</name>
</gene>